<dbReference type="Proteomes" id="UP000000539">
    <property type="component" value="Chromosome Z"/>
</dbReference>
<evidence type="ECO:0000256" key="1">
    <source>
        <dbReference type="SAM" id="MobiDB-lite"/>
    </source>
</evidence>
<organism evidence="2 3">
    <name type="scientific">Gallus gallus</name>
    <name type="common">Chicken</name>
    <dbReference type="NCBI Taxonomy" id="9031"/>
    <lineage>
        <taxon>Eukaryota</taxon>
        <taxon>Metazoa</taxon>
        <taxon>Chordata</taxon>
        <taxon>Craniata</taxon>
        <taxon>Vertebrata</taxon>
        <taxon>Euteleostomi</taxon>
        <taxon>Archelosauria</taxon>
        <taxon>Archosauria</taxon>
        <taxon>Dinosauria</taxon>
        <taxon>Saurischia</taxon>
        <taxon>Theropoda</taxon>
        <taxon>Coelurosauria</taxon>
        <taxon>Aves</taxon>
        <taxon>Neognathae</taxon>
        <taxon>Galloanserae</taxon>
        <taxon>Galliformes</taxon>
        <taxon>Phasianidae</taxon>
        <taxon>Phasianinae</taxon>
        <taxon>Gallus</taxon>
    </lineage>
</organism>
<reference evidence="2" key="3">
    <citation type="submission" date="2025-09" db="UniProtKB">
        <authorList>
            <consortium name="Ensembl"/>
        </authorList>
    </citation>
    <scope>IDENTIFICATION</scope>
    <source>
        <strain evidence="2">broiler</strain>
    </source>
</reference>
<accession>A0A8V0YNR4</accession>
<evidence type="ECO:0000313" key="3">
    <source>
        <dbReference type="Proteomes" id="UP000000539"/>
    </source>
</evidence>
<dbReference type="Ensembl" id="ENSGALT00010034525.1">
    <property type="protein sequence ID" value="ENSGALP00010020277.1"/>
    <property type="gene ID" value="ENSGALG00010014336.1"/>
</dbReference>
<feature type="compositionally biased region" description="Low complexity" evidence="1">
    <location>
        <begin position="26"/>
        <end position="37"/>
    </location>
</feature>
<protein>
    <submittedName>
        <fullName evidence="2">Uncharacterized protein</fullName>
    </submittedName>
</protein>
<feature type="region of interest" description="Disordered" evidence="1">
    <location>
        <begin position="1"/>
        <end position="37"/>
    </location>
</feature>
<name>A0A8V0YNR4_CHICK</name>
<sequence length="84" mass="9127">MHKAPCSKLSPGSGNSPVSAFSLGGSSEAPSSPAPSAHTRLLPAIQQGEIKCILVLEEEERFLIFFFHRCERRGTKMTVITLEL</sequence>
<reference evidence="2" key="2">
    <citation type="submission" date="2025-08" db="UniProtKB">
        <authorList>
            <consortium name="Ensembl"/>
        </authorList>
    </citation>
    <scope>IDENTIFICATION</scope>
    <source>
        <strain evidence="2">broiler</strain>
    </source>
</reference>
<reference evidence="2" key="1">
    <citation type="submission" date="2020-11" db="EMBL/GenBank/DDBJ databases">
        <title>Gallus gallus (Chicken) genome, bGalGal1, GRCg7b, maternal haplotype autosomes + Z &amp; W.</title>
        <authorList>
            <person name="Warren W."/>
            <person name="Formenti G."/>
            <person name="Fedrigo O."/>
            <person name="Haase B."/>
            <person name="Mountcastle J."/>
            <person name="Balacco J."/>
            <person name="Tracey A."/>
            <person name="Schneider V."/>
            <person name="Okimoto R."/>
            <person name="Cheng H."/>
            <person name="Hawken R."/>
            <person name="Howe K."/>
            <person name="Jarvis E.D."/>
        </authorList>
    </citation>
    <scope>NUCLEOTIDE SEQUENCE [LARGE SCALE GENOMIC DNA]</scope>
    <source>
        <strain evidence="2">Broiler</strain>
    </source>
</reference>
<dbReference type="AlphaFoldDB" id="A0A8V0YNR4"/>
<feature type="compositionally biased region" description="Polar residues" evidence="1">
    <location>
        <begin position="10"/>
        <end position="19"/>
    </location>
</feature>
<evidence type="ECO:0000313" key="2">
    <source>
        <dbReference type="Ensembl" id="ENSGALP00010020277.1"/>
    </source>
</evidence>
<keyword evidence="3" id="KW-1185">Reference proteome</keyword>
<proteinExistence type="predicted"/>